<comment type="caution">
    <text evidence="2">The sequence shown here is derived from an EMBL/GenBank/DDBJ whole genome shotgun (WGS) entry which is preliminary data.</text>
</comment>
<feature type="region of interest" description="Disordered" evidence="1">
    <location>
        <begin position="94"/>
        <end position="164"/>
    </location>
</feature>
<evidence type="ECO:0000313" key="3">
    <source>
        <dbReference type="Proteomes" id="UP000239560"/>
    </source>
</evidence>
<feature type="compositionally biased region" description="Low complexity" evidence="1">
    <location>
        <begin position="94"/>
        <end position="109"/>
    </location>
</feature>
<organism evidence="2 3">
    <name type="scientific">Rhodotorula toruloides</name>
    <name type="common">Yeast</name>
    <name type="synonym">Rhodosporidium toruloides</name>
    <dbReference type="NCBI Taxonomy" id="5286"/>
    <lineage>
        <taxon>Eukaryota</taxon>
        <taxon>Fungi</taxon>
        <taxon>Dikarya</taxon>
        <taxon>Basidiomycota</taxon>
        <taxon>Pucciniomycotina</taxon>
        <taxon>Microbotryomycetes</taxon>
        <taxon>Sporidiobolales</taxon>
        <taxon>Sporidiobolaceae</taxon>
        <taxon>Rhodotorula</taxon>
    </lineage>
</organism>
<sequence length="164" mass="17659">MRGQADRRRVRRAGTRRSELRGAREVAGDDRNAIGGPVGQTRGGEECQRLRPSGRNGDMTGMQGDPYPSKSLCARQAVSWALWYPLLAHSEACEAAASARSPVPSSASPPDDPVSRPPSASPPRSFAWTVVRTVQTPTDYPARPTEGERGRMTGCAQAREMGPD</sequence>
<name>A0A2T0AIR8_RHOTO</name>
<dbReference type="AlphaFoldDB" id="A0A2T0AIR8"/>
<proteinExistence type="predicted"/>
<evidence type="ECO:0000256" key="1">
    <source>
        <dbReference type="SAM" id="MobiDB-lite"/>
    </source>
</evidence>
<feature type="region of interest" description="Disordered" evidence="1">
    <location>
        <begin position="1"/>
        <end position="64"/>
    </location>
</feature>
<feature type="compositionally biased region" description="Basic and acidic residues" evidence="1">
    <location>
        <begin position="16"/>
        <end position="32"/>
    </location>
</feature>
<reference evidence="2 3" key="1">
    <citation type="journal article" date="2018" name="Elife">
        <title>Functional genomics of lipid metabolism in the oleaginous yeast Rhodosporidium toruloides.</title>
        <authorList>
            <person name="Coradetti S.T."/>
            <person name="Pinel D."/>
            <person name="Geiselman G."/>
            <person name="Ito M."/>
            <person name="Mondo S."/>
            <person name="Reilly M.C."/>
            <person name="Cheng Y.F."/>
            <person name="Bauer S."/>
            <person name="Grigoriev I."/>
            <person name="Gladden J.M."/>
            <person name="Simmons B.A."/>
            <person name="Brem R."/>
            <person name="Arkin A.P."/>
            <person name="Skerker J.M."/>
        </authorList>
    </citation>
    <scope>NUCLEOTIDE SEQUENCE [LARGE SCALE GENOMIC DNA]</scope>
    <source>
        <strain evidence="2 3">NBRC 0880</strain>
    </source>
</reference>
<dbReference type="EMBL" id="LCTV02000001">
    <property type="protein sequence ID" value="PRQ77917.1"/>
    <property type="molecule type" value="Genomic_DNA"/>
</dbReference>
<accession>A0A2T0AIR8</accession>
<protein>
    <submittedName>
        <fullName evidence="2">Uncharacterized protein</fullName>
    </submittedName>
</protein>
<feature type="compositionally biased region" description="Pro residues" evidence="1">
    <location>
        <begin position="110"/>
        <end position="121"/>
    </location>
</feature>
<gene>
    <name evidence="2" type="ORF">AAT19DRAFT_8985</name>
</gene>
<evidence type="ECO:0000313" key="2">
    <source>
        <dbReference type="EMBL" id="PRQ77917.1"/>
    </source>
</evidence>
<dbReference type="Proteomes" id="UP000239560">
    <property type="component" value="Unassembled WGS sequence"/>
</dbReference>